<accession>A0A8J3TV63</accession>
<organism evidence="2 3">
    <name type="scientific">Planotetraspora mira</name>
    <dbReference type="NCBI Taxonomy" id="58121"/>
    <lineage>
        <taxon>Bacteria</taxon>
        <taxon>Bacillati</taxon>
        <taxon>Actinomycetota</taxon>
        <taxon>Actinomycetes</taxon>
        <taxon>Streptosporangiales</taxon>
        <taxon>Streptosporangiaceae</taxon>
        <taxon>Planotetraspora</taxon>
    </lineage>
</organism>
<feature type="region of interest" description="Disordered" evidence="1">
    <location>
        <begin position="36"/>
        <end position="70"/>
    </location>
</feature>
<name>A0A8J3TV63_9ACTN</name>
<evidence type="ECO:0000313" key="2">
    <source>
        <dbReference type="EMBL" id="GII31917.1"/>
    </source>
</evidence>
<sequence length="119" mass="12623">MNPLAGTALRRLALLPAVVAIGTVVMASPAIAVPAGSGYGSGNGSQRDKNTQGAQGNESQNKTHHTKRNIAHVRSNHSPVRLSGVQHLNSNSGVTAVQAAFCKKRRDCRITQNYWVGHM</sequence>
<dbReference type="Proteomes" id="UP000650628">
    <property type="component" value="Unassembled WGS sequence"/>
</dbReference>
<dbReference type="EMBL" id="BOOO01000031">
    <property type="protein sequence ID" value="GII31917.1"/>
    <property type="molecule type" value="Genomic_DNA"/>
</dbReference>
<dbReference type="AlphaFoldDB" id="A0A8J3TV63"/>
<proteinExistence type="predicted"/>
<keyword evidence="3" id="KW-1185">Reference proteome</keyword>
<feature type="compositionally biased region" description="Polar residues" evidence="1">
    <location>
        <begin position="51"/>
        <end position="60"/>
    </location>
</feature>
<evidence type="ECO:0000313" key="3">
    <source>
        <dbReference type="Proteomes" id="UP000650628"/>
    </source>
</evidence>
<comment type="caution">
    <text evidence="2">The sequence shown here is derived from an EMBL/GenBank/DDBJ whole genome shotgun (WGS) entry which is preliminary data.</text>
</comment>
<reference evidence="2 3" key="1">
    <citation type="submission" date="2021-01" db="EMBL/GenBank/DDBJ databases">
        <title>Whole genome shotgun sequence of Planotetraspora mira NBRC 15435.</title>
        <authorList>
            <person name="Komaki H."/>
            <person name="Tamura T."/>
        </authorList>
    </citation>
    <scope>NUCLEOTIDE SEQUENCE [LARGE SCALE GENOMIC DNA]</scope>
    <source>
        <strain evidence="2 3">NBRC 15435</strain>
    </source>
</reference>
<evidence type="ECO:0000256" key="1">
    <source>
        <dbReference type="SAM" id="MobiDB-lite"/>
    </source>
</evidence>
<gene>
    <name evidence="2" type="ORF">Pmi06nite_53590</name>
</gene>
<protein>
    <submittedName>
        <fullName evidence="2">Uncharacterized protein</fullName>
    </submittedName>
</protein>